<proteinExistence type="predicted"/>
<gene>
    <name evidence="2" type="ORF">ACJHVH_01140</name>
</gene>
<name>A0ABW8U6E0_9GAMM</name>
<evidence type="ECO:0000313" key="3">
    <source>
        <dbReference type="Proteomes" id="UP001624684"/>
    </source>
</evidence>
<dbReference type="CDD" id="cd06532">
    <property type="entry name" value="Glyco_transf_25"/>
    <property type="match status" value="1"/>
</dbReference>
<protein>
    <submittedName>
        <fullName evidence="2">Glycosyltransferase family 25 protein</fullName>
    </submittedName>
</protein>
<dbReference type="EMBL" id="JBJJXE010000001">
    <property type="protein sequence ID" value="MFL1731609.1"/>
    <property type="molecule type" value="Genomic_DNA"/>
</dbReference>
<sequence length="263" mass="30607">MKLNNHVISLTTASQRREHISHEFGKHCIDFEFFDAVTPNQLSSLAEKFQINISHDTLTKGEYACLFSHLCLWQKMIDNNDSHIGIFEDDVHLGEHADQFLSNSDWIIDECKLIKLEHFFDKLMLAKAIHHHQHRSIRQLKQANLGTAGYIIHQDMAKALINYVQESFKHQAKPIDHLMFECFLSREPSLKVYQLTPALCIQSDRLPNHQAINSDLEKERQQNRLVLKGDKAKLSFAQKVKREGKRLMMQAHHLVFSSNIEFK</sequence>
<dbReference type="Pfam" id="PF01755">
    <property type="entry name" value="Glyco_transf_25"/>
    <property type="match status" value="1"/>
</dbReference>
<dbReference type="InterPro" id="IPR002654">
    <property type="entry name" value="Glyco_trans_25"/>
</dbReference>
<keyword evidence="3" id="KW-1185">Reference proteome</keyword>
<dbReference type="Proteomes" id="UP001624684">
    <property type="component" value="Unassembled WGS sequence"/>
</dbReference>
<reference evidence="2 3" key="1">
    <citation type="submission" date="2024-11" db="EMBL/GenBank/DDBJ databases">
        <title>First Report of Moraxella oculi in Brazil in an Infectious Bovine Keratoconjunctivitis Outbreak.</title>
        <authorList>
            <person name="Carvalho C.V."/>
            <person name="Domingues R."/>
            <person name="Coutinho C."/>
            <person name="Honorio N.T.B.S."/>
            <person name="Faza D.R.L.R."/>
            <person name="Carvalho W.A."/>
            <person name="Machado A.B.F."/>
            <person name="Martins M.F."/>
            <person name="Gaspar E.B."/>
        </authorList>
    </citation>
    <scope>NUCLEOTIDE SEQUENCE [LARGE SCALE GENOMIC DNA]</scope>
    <source>
        <strain evidence="2 3">2117LE</strain>
    </source>
</reference>
<evidence type="ECO:0000313" key="2">
    <source>
        <dbReference type="EMBL" id="MFL1731609.1"/>
    </source>
</evidence>
<organism evidence="2 3">
    <name type="scientific">Moraxella oculi</name>
    <dbReference type="NCBI Taxonomy" id="2940516"/>
    <lineage>
        <taxon>Bacteria</taxon>
        <taxon>Pseudomonadati</taxon>
        <taxon>Pseudomonadota</taxon>
        <taxon>Gammaproteobacteria</taxon>
        <taxon>Moraxellales</taxon>
        <taxon>Moraxellaceae</taxon>
        <taxon>Moraxella</taxon>
    </lineage>
</organism>
<comment type="caution">
    <text evidence="2">The sequence shown here is derived from an EMBL/GenBank/DDBJ whole genome shotgun (WGS) entry which is preliminary data.</text>
</comment>
<evidence type="ECO:0000259" key="1">
    <source>
        <dbReference type="Pfam" id="PF01755"/>
    </source>
</evidence>
<accession>A0ABW8U6E0</accession>
<dbReference type="RefSeq" id="WP_407068462.1">
    <property type="nucleotide sequence ID" value="NZ_JBJJXE010000001.1"/>
</dbReference>
<feature type="domain" description="Glycosyl transferase family 25" evidence="1">
    <location>
        <begin position="4"/>
        <end position="179"/>
    </location>
</feature>